<evidence type="ECO:0000313" key="3">
    <source>
        <dbReference type="Proteomes" id="UP000031637"/>
    </source>
</evidence>
<evidence type="ECO:0000313" key="2">
    <source>
        <dbReference type="EMBL" id="BAO30943.1"/>
    </source>
</evidence>
<organism evidence="2 3">
    <name type="scientific">Sulfuritalea hydrogenivorans sk43H</name>
    <dbReference type="NCBI Taxonomy" id="1223802"/>
    <lineage>
        <taxon>Bacteria</taxon>
        <taxon>Pseudomonadati</taxon>
        <taxon>Pseudomonadota</taxon>
        <taxon>Betaproteobacteria</taxon>
        <taxon>Nitrosomonadales</taxon>
        <taxon>Sterolibacteriaceae</taxon>
        <taxon>Sulfuritalea</taxon>
    </lineage>
</organism>
<reference evidence="2 3" key="1">
    <citation type="journal article" date="2014" name="Syst. Appl. Microbiol.">
        <title>Complete genomes of freshwater sulfur oxidizers Sulfuricella denitrificans skB26 and Sulfuritalea hydrogenivorans sk43H: genetic insights into the sulfur oxidation pathway of betaproteobacteria.</title>
        <authorList>
            <person name="Watanabe T."/>
            <person name="Kojima H."/>
            <person name="Fukui M."/>
        </authorList>
    </citation>
    <scope>NUCLEOTIDE SEQUENCE [LARGE SCALE GENOMIC DNA]</scope>
    <source>
        <strain evidence="2">DSM22779</strain>
    </source>
</reference>
<dbReference type="Proteomes" id="UP000031637">
    <property type="component" value="Chromosome"/>
</dbReference>
<feature type="compositionally biased region" description="Low complexity" evidence="1">
    <location>
        <begin position="25"/>
        <end position="57"/>
    </location>
</feature>
<protein>
    <recommendedName>
        <fullName evidence="4">DUF2934 domain-containing protein</fullName>
    </recommendedName>
</protein>
<dbReference type="STRING" id="1223802.SUTH_03170"/>
<dbReference type="Pfam" id="PF11154">
    <property type="entry name" value="DUF2934"/>
    <property type="match status" value="1"/>
</dbReference>
<feature type="region of interest" description="Disordered" evidence="1">
    <location>
        <begin position="1"/>
        <end position="70"/>
    </location>
</feature>
<sequence length="119" mass="12477">MATTRSSTKAPPAKRSTPAKGVARTKPATTAAKPKPIAKVSAAKAAVPKAAPKAAAAKPKRASAKKAAGIPSEQRRNYIEMAAYYIAERRGFAPGNPLEDWVQAEAEIDRLLAEGRVGQ</sequence>
<gene>
    <name evidence="2" type="ORF">SUTH_03170</name>
</gene>
<keyword evidence="3" id="KW-1185">Reference proteome</keyword>
<dbReference type="HOGENOM" id="CLU_164576_0_0_4"/>
<evidence type="ECO:0008006" key="4">
    <source>
        <dbReference type="Google" id="ProtNLM"/>
    </source>
</evidence>
<dbReference type="KEGG" id="shd:SUTH_03170"/>
<dbReference type="InterPro" id="IPR021327">
    <property type="entry name" value="DUF2934"/>
</dbReference>
<accession>W0SMC5</accession>
<dbReference type="RefSeq" id="WP_041100585.1">
    <property type="nucleotide sequence ID" value="NZ_AP012547.1"/>
</dbReference>
<dbReference type="EMBL" id="AP012547">
    <property type="protein sequence ID" value="BAO30943.1"/>
    <property type="molecule type" value="Genomic_DNA"/>
</dbReference>
<name>W0SMC5_9PROT</name>
<proteinExistence type="predicted"/>
<dbReference type="AlphaFoldDB" id="W0SMC5"/>
<evidence type="ECO:0000256" key="1">
    <source>
        <dbReference type="SAM" id="MobiDB-lite"/>
    </source>
</evidence>